<feature type="signal peptide" evidence="1">
    <location>
        <begin position="1"/>
        <end position="17"/>
    </location>
</feature>
<protein>
    <recommendedName>
        <fullName evidence="4">Excalibur calcium-binding domain-containing protein</fullName>
    </recommendedName>
</protein>
<keyword evidence="1" id="KW-0732">Signal</keyword>
<dbReference type="RefSeq" id="WP_097804486.1">
    <property type="nucleotide sequence ID" value="NZ_FXYH01000006.1"/>
</dbReference>
<dbReference type="OrthoDB" id="7951357at2"/>
<name>A0A238KBX6_9RHOB</name>
<gene>
    <name evidence="2" type="ORF">PEV8663_01976</name>
</gene>
<organism evidence="2 3">
    <name type="scientific">Pelagimonas varians</name>
    <dbReference type="NCBI Taxonomy" id="696760"/>
    <lineage>
        <taxon>Bacteria</taxon>
        <taxon>Pseudomonadati</taxon>
        <taxon>Pseudomonadota</taxon>
        <taxon>Alphaproteobacteria</taxon>
        <taxon>Rhodobacterales</taxon>
        <taxon>Roseobacteraceae</taxon>
        <taxon>Pelagimonas</taxon>
    </lineage>
</organism>
<dbReference type="AlphaFoldDB" id="A0A238KBX6"/>
<evidence type="ECO:0000313" key="2">
    <source>
        <dbReference type="EMBL" id="SMX40320.1"/>
    </source>
</evidence>
<reference evidence="2 3" key="1">
    <citation type="submission" date="2017-05" db="EMBL/GenBank/DDBJ databases">
        <authorList>
            <person name="Song R."/>
            <person name="Chenine A.L."/>
            <person name="Ruprecht R.M."/>
        </authorList>
    </citation>
    <scope>NUCLEOTIDE SEQUENCE [LARGE SCALE GENOMIC DNA]</scope>
    <source>
        <strain evidence="2 3">CECT 8663</strain>
    </source>
</reference>
<dbReference type="EMBL" id="FXYH01000006">
    <property type="protein sequence ID" value="SMX40320.1"/>
    <property type="molecule type" value="Genomic_DNA"/>
</dbReference>
<evidence type="ECO:0000313" key="3">
    <source>
        <dbReference type="Proteomes" id="UP000220836"/>
    </source>
</evidence>
<feature type="chain" id="PRO_5013280338" description="Excalibur calcium-binding domain-containing protein" evidence="1">
    <location>
        <begin position="18"/>
        <end position="232"/>
    </location>
</feature>
<keyword evidence="3" id="KW-1185">Reference proteome</keyword>
<evidence type="ECO:0008006" key="4">
    <source>
        <dbReference type="Google" id="ProtNLM"/>
    </source>
</evidence>
<accession>A0A238KBX6</accession>
<proteinExistence type="predicted"/>
<evidence type="ECO:0000256" key="1">
    <source>
        <dbReference type="SAM" id="SignalP"/>
    </source>
</evidence>
<dbReference type="Proteomes" id="UP000220836">
    <property type="component" value="Unassembled WGS sequence"/>
</dbReference>
<sequence>MRFLMLGVAVLALTACAGKVPDSAAGVVDTGRGVGFGDYDSYEAQREAKLNGDTTAIIAPPVAVQATALDSVDQAAVQAAAATAVPVATAALENTPPDLVRNSVGISGENDFDAVAAQRGIAEDANMIAQNRAQYTVIAPTDLPKRPGSNAPNIVEYALQTDNPVGSSLYSRSTYRAETKYAKACAGYASSDLAQEAFLSKGGPQKDNLGMDPDGDGFACDWNPMPFRAARG</sequence>
<dbReference type="PROSITE" id="PS51257">
    <property type="entry name" value="PROKAR_LIPOPROTEIN"/>
    <property type="match status" value="1"/>
</dbReference>